<feature type="compositionally biased region" description="Acidic residues" evidence="1">
    <location>
        <begin position="96"/>
        <end position="116"/>
    </location>
</feature>
<protein>
    <submittedName>
        <fullName evidence="2">Uncharacterized protein</fullName>
    </submittedName>
</protein>
<proteinExistence type="predicted"/>
<feature type="region of interest" description="Disordered" evidence="1">
    <location>
        <begin position="85"/>
        <end position="116"/>
    </location>
</feature>
<dbReference type="AlphaFoldDB" id="A0A249MPQ7"/>
<reference evidence="2 3" key="1">
    <citation type="submission" date="2017-08" db="EMBL/GenBank/DDBJ databases">
        <title>Whole Genome Sequence of Sphingobium hydrophobicum C1: Insights into Adaption to the Electronic-waste Contaminated Sediment.</title>
        <authorList>
            <person name="Song D."/>
            <person name="Chen X."/>
            <person name="Xu M."/>
        </authorList>
    </citation>
    <scope>NUCLEOTIDE SEQUENCE [LARGE SCALE GENOMIC DNA]</scope>
    <source>
        <strain evidence="2 3">C1</strain>
    </source>
</reference>
<dbReference type="KEGG" id="shyd:CJD35_01885"/>
<name>A0A249MPQ7_SPHXE</name>
<evidence type="ECO:0000256" key="1">
    <source>
        <dbReference type="SAM" id="MobiDB-lite"/>
    </source>
</evidence>
<gene>
    <name evidence="2" type="ORF">CJD35_01885</name>
</gene>
<dbReference type="EMBL" id="CP022745">
    <property type="protein sequence ID" value="ASY43340.1"/>
    <property type="molecule type" value="Genomic_DNA"/>
</dbReference>
<evidence type="ECO:0000313" key="3">
    <source>
        <dbReference type="Proteomes" id="UP000217141"/>
    </source>
</evidence>
<sequence>MPAVQRVLLRYARHDRETLEAFLSVAIDLLDLVDGDIDREDATDLEDDFALSAMATDYAGSGPGCSISDQDAGAYVEWHTMRGSQKRGPNILAGHEDDEDDDAAEQDDHEGQCDEDGVNTAFDYVRFTYGASGPGCMLSDPGGEVLAH</sequence>
<organism evidence="2 3">
    <name type="scientific">Sphingobium xenophagum</name>
    <dbReference type="NCBI Taxonomy" id="121428"/>
    <lineage>
        <taxon>Bacteria</taxon>
        <taxon>Pseudomonadati</taxon>
        <taxon>Pseudomonadota</taxon>
        <taxon>Alphaproteobacteria</taxon>
        <taxon>Sphingomonadales</taxon>
        <taxon>Sphingomonadaceae</taxon>
        <taxon>Sphingobium</taxon>
    </lineage>
</organism>
<evidence type="ECO:0000313" key="2">
    <source>
        <dbReference type="EMBL" id="ASY43340.1"/>
    </source>
</evidence>
<accession>A0A249MPQ7</accession>
<dbReference type="Proteomes" id="UP000217141">
    <property type="component" value="Chromosome I"/>
</dbReference>